<dbReference type="EMBL" id="BK015361">
    <property type="protein sequence ID" value="DAE03261.1"/>
    <property type="molecule type" value="Genomic_DNA"/>
</dbReference>
<organism evidence="1">
    <name type="scientific">Myoviridae sp. ctTYJ16</name>
    <dbReference type="NCBI Taxonomy" id="2825112"/>
    <lineage>
        <taxon>Viruses</taxon>
        <taxon>Duplodnaviria</taxon>
        <taxon>Heunggongvirae</taxon>
        <taxon>Uroviricota</taxon>
        <taxon>Caudoviricetes</taxon>
    </lineage>
</organism>
<sequence>MEILRDKTINAGTVKPQDKIIKNITGNTMSIQIDGDAKLSMKGSHANFESNNSYAIALINMTTLDKVTETTTPGLYLAIVEGIDEMELEISGSGVIHWKELGD</sequence>
<name>A0A8S5P9H7_9CAUD</name>
<evidence type="ECO:0000313" key="1">
    <source>
        <dbReference type="EMBL" id="DAE03261.1"/>
    </source>
</evidence>
<protein>
    <submittedName>
        <fullName evidence="1">Uncharacterized protein</fullName>
    </submittedName>
</protein>
<reference evidence="1" key="1">
    <citation type="journal article" date="2021" name="Proc. Natl. Acad. Sci. U.S.A.">
        <title>A Catalog of Tens of Thousands of Viruses from Human Metagenomes Reveals Hidden Associations with Chronic Diseases.</title>
        <authorList>
            <person name="Tisza M.J."/>
            <person name="Buck C.B."/>
        </authorList>
    </citation>
    <scope>NUCLEOTIDE SEQUENCE</scope>
    <source>
        <strain evidence="1">CtTYJ16</strain>
    </source>
</reference>
<accession>A0A8S5P9H7</accession>
<proteinExistence type="predicted"/>